<evidence type="ECO:0000256" key="4">
    <source>
        <dbReference type="ARBA" id="ARBA00022692"/>
    </source>
</evidence>
<evidence type="ECO:0000259" key="11">
    <source>
        <dbReference type="PROSITE" id="PS50893"/>
    </source>
</evidence>
<dbReference type="InterPro" id="IPR011527">
    <property type="entry name" value="ABC1_TM_dom"/>
</dbReference>
<dbReference type="FunFam" id="1.20.1560.10:FF:000011">
    <property type="entry name" value="Multidrug ABC transporter ATP-binding protein"/>
    <property type="match status" value="1"/>
</dbReference>
<dbReference type="CDD" id="cd18547">
    <property type="entry name" value="ABC_6TM_Tm288_like"/>
    <property type="match status" value="1"/>
</dbReference>
<evidence type="ECO:0000256" key="2">
    <source>
        <dbReference type="ARBA" id="ARBA00022448"/>
    </source>
</evidence>
<accession>B8DZJ4</accession>
<organism evidence="13 14">
    <name type="scientific">Dictyoglomus turgidum (strain DSM 6724 / Z-1310)</name>
    <dbReference type="NCBI Taxonomy" id="515635"/>
    <lineage>
        <taxon>Bacteria</taxon>
        <taxon>Pseudomonadati</taxon>
        <taxon>Dictyoglomota</taxon>
        <taxon>Dictyoglomia</taxon>
        <taxon>Dictyoglomales</taxon>
        <taxon>Dictyoglomaceae</taxon>
        <taxon>Dictyoglomus</taxon>
    </lineage>
</organism>
<feature type="transmembrane region" description="Helical" evidence="10">
    <location>
        <begin position="176"/>
        <end position="194"/>
    </location>
</feature>
<dbReference type="InterPro" id="IPR003593">
    <property type="entry name" value="AAA+_ATPase"/>
</dbReference>
<name>B8DZJ4_DICTD</name>
<dbReference type="SUPFAM" id="SSF90123">
    <property type="entry name" value="ABC transporter transmembrane region"/>
    <property type="match status" value="1"/>
</dbReference>
<evidence type="ECO:0000259" key="12">
    <source>
        <dbReference type="PROSITE" id="PS50929"/>
    </source>
</evidence>
<dbReference type="InterPro" id="IPR003439">
    <property type="entry name" value="ABC_transporter-like_ATP-bd"/>
</dbReference>
<keyword evidence="6" id="KW-0067">ATP-binding</keyword>
<dbReference type="Proteomes" id="UP000007719">
    <property type="component" value="Chromosome"/>
</dbReference>
<dbReference type="InterPro" id="IPR036640">
    <property type="entry name" value="ABC1_TM_sf"/>
</dbReference>
<keyword evidence="2" id="KW-0813">Transport</keyword>
<keyword evidence="14" id="KW-1185">Reference proteome</keyword>
<keyword evidence="5" id="KW-0547">Nucleotide-binding</keyword>
<dbReference type="PANTHER" id="PTHR43394:SF1">
    <property type="entry name" value="ATP-BINDING CASSETTE SUB-FAMILY B MEMBER 10, MITOCHONDRIAL"/>
    <property type="match status" value="1"/>
</dbReference>
<dbReference type="RefSeq" id="WP_012583012.1">
    <property type="nucleotide sequence ID" value="NC_011661.1"/>
</dbReference>
<dbReference type="STRING" id="515635.Dtur_0642"/>
<dbReference type="PANTHER" id="PTHR43394">
    <property type="entry name" value="ATP-DEPENDENT PERMEASE MDL1, MITOCHONDRIAL"/>
    <property type="match status" value="1"/>
</dbReference>
<dbReference type="GO" id="GO:0140359">
    <property type="term" value="F:ABC-type transporter activity"/>
    <property type="evidence" value="ECO:0007669"/>
    <property type="project" value="InterPro"/>
</dbReference>
<feature type="transmembrane region" description="Helical" evidence="10">
    <location>
        <begin position="94"/>
        <end position="117"/>
    </location>
</feature>
<dbReference type="GO" id="GO:0016887">
    <property type="term" value="F:ATP hydrolysis activity"/>
    <property type="evidence" value="ECO:0007669"/>
    <property type="project" value="InterPro"/>
</dbReference>
<dbReference type="InParanoid" id="B8DZJ4"/>
<dbReference type="GO" id="GO:0042626">
    <property type="term" value="F:ATPase-coupled transmembrane transporter activity"/>
    <property type="evidence" value="ECO:0000318"/>
    <property type="project" value="GO_Central"/>
</dbReference>
<dbReference type="AlphaFoldDB" id="B8DZJ4"/>
<keyword evidence="8 10" id="KW-0472">Membrane</keyword>
<proteinExistence type="predicted"/>
<protein>
    <submittedName>
        <fullName evidence="13">ABC transporter related</fullName>
    </submittedName>
</protein>
<evidence type="ECO:0000313" key="14">
    <source>
        <dbReference type="Proteomes" id="UP000007719"/>
    </source>
</evidence>
<keyword evidence="7 10" id="KW-1133">Transmembrane helix</keyword>
<sequence length="620" mass="70112">MRRDDRTLRSQIPQRGFGPRPFGGPGRGGPRFSFEKIEIKDPLGTLKKLLRYISLYKWGFVFSFLLVFISSVLGIIGPYLIGRAIDLYILPKKFAGFLNFLILLGGIYLLSSFLAWLQGYIMLKTTQKLVFTLRSDLFNKFHSLPVKFFDLRPYGDLMSRITNDIDNLSMVLSNSVIQFFSAITTLIGIVIMMLRISIPMTFVSLITIPLTVFLTDFISKRTRNYFYANQTLLGKLNGIIEEDISGLKVIRIFGREEKEIKKFEEVNNDLTQVGIRAQIFSGSIGPLMNLLNNLGFAIIAGVGGFFAYRRLITIGDITVFINYSRQFTRPINELANQYNMIQSAIASAERIFEVMDEEDEKDVMDGAIELKDIKGEVEFKNVWFSYVKGNPVIKNVSFHVKPGEVFALVGPTGAGKTTIASLVARFYDVDDGEILIDGIDIRRIRRKNLREFLGIVLQDTLLFSTTIRENIRYGRLSATDEEVEEAAKLAHAHDFIIKLPQGYDTVLSEDGGGLSQGQRQLIAIARAILADPKILILDEATSNVDTVTEKYIQKAMLNLMSGRTSFVIAHRLSTVKNADMILVINNGEIIEMGSHEELIRKKGFYYRLYMSQFADEVEIK</sequence>
<dbReference type="Pfam" id="PF00664">
    <property type="entry name" value="ABC_membrane"/>
    <property type="match status" value="1"/>
</dbReference>
<dbReference type="KEGG" id="dtu:Dtur_0642"/>
<dbReference type="GO" id="GO:0005886">
    <property type="term" value="C:plasma membrane"/>
    <property type="evidence" value="ECO:0007669"/>
    <property type="project" value="UniProtKB-SubCell"/>
</dbReference>
<dbReference type="EnsemblBacteria" id="ACK41927">
    <property type="protein sequence ID" value="ACK41927"/>
    <property type="gene ID" value="Dtur_0642"/>
</dbReference>
<feature type="domain" description="ABC transmembrane type-1" evidence="12">
    <location>
        <begin position="61"/>
        <end position="343"/>
    </location>
</feature>
<dbReference type="InterPro" id="IPR039421">
    <property type="entry name" value="Type_1_exporter"/>
</dbReference>
<keyword evidence="3" id="KW-1003">Cell membrane</keyword>
<feature type="transmembrane region" description="Helical" evidence="10">
    <location>
        <begin position="200"/>
        <end position="218"/>
    </location>
</feature>
<dbReference type="InterPro" id="IPR017871">
    <property type="entry name" value="ABC_transporter-like_CS"/>
</dbReference>
<evidence type="ECO:0000256" key="1">
    <source>
        <dbReference type="ARBA" id="ARBA00004651"/>
    </source>
</evidence>
<dbReference type="PROSITE" id="PS00211">
    <property type="entry name" value="ABC_TRANSPORTER_1"/>
    <property type="match status" value="1"/>
</dbReference>
<keyword evidence="4 10" id="KW-0812">Transmembrane</keyword>
<evidence type="ECO:0000256" key="6">
    <source>
        <dbReference type="ARBA" id="ARBA00022840"/>
    </source>
</evidence>
<dbReference type="OrthoDB" id="9762778at2"/>
<dbReference type="PROSITE" id="PS50893">
    <property type="entry name" value="ABC_TRANSPORTER_2"/>
    <property type="match status" value="1"/>
</dbReference>
<dbReference type="CDD" id="cd03254">
    <property type="entry name" value="ABCC_Glucan_exporter_like"/>
    <property type="match status" value="1"/>
</dbReference>
<comment type="subcellular location">
    <subcellularLocation>
        <location evidence="1">Cell membrane</location>
        <topology evidence="1">Multi-pass membrane protein</topology>
    </subcellularLocation>
</comment>
<feature type="domain" description="ABC transporter" evidence="11">
    <location>
        <begin position="377"/>
        <end position="611"/>
    </location>
</feature>
<evidence type="ECO:0000256" key="10">
    <source>
        <dbReference type="SAM" id="Phobius"/>
    </source>
</evidence>
<dbReference type="SUPFAM" id="SSF52540">
    <property type="entry name" value="P-loop containing nucleoside triphosphate hydrolases"/>
    <property type="match status" value="1"/>
</dbReference>
<evidence type="ECO:0000313" key="13">
    <source>
        <dbReference type="EMBL" id="ACK41927.1"/>
    </source>
</evidence>
<feature type="region of interest" description="Disordered" evidence="9">
    <location>
        <begin position="1"/>
        <end position="26"/>
    </location>
</feature>
<dbReference type="InterPro" id="IPR027417">
    <property type="entry name" value="P-loop_NTPase"/>
</dbReference>
<dbReference type="HOGENOM" id="CLU_000604_84_4_0"/>
<dbReference type="GO" id="GO:0055085">
    <property type="term" value="P:transmembrane transport"/>
    <property type="evidence" value="ECO:0000318"/>
    <property type="project" value="GO_Central"/>
</dbReference>
<dbReference type="SMART" id="SM00382">
    <property type="entry name" value="AAA"/>
    <property type="match status" value="1"/>
</dbReference>
<dbReference type="PROSITE" id="PS50929">
    <property type="entry name" value="ABC_TM1F"/>
    <property type="match status" value="1"/>
</dbReference>
<evidence type="ECO:0000256" key="7">
    <source>
        <dbReference type="ARBA" id="ARBA00022989"/>
    </source>
</evidence>
<dbReference type="eggNOG" id="COG1132">
    <property type="taxonomic scope" value="Bacteria"/>
</dbReference>
<dbReference type="Gene3D" id="3.40.50.300">
    <property type="entry name" value="P-loop containing nucleotide triphosphate hydrolases"/>
    <property type="match status" value="1"/>
</dbReference>
<dbReference type="EMBL" id="CP001251">
    <property type="protein sequence ID" value="ACK41927.1"/>
    <property type="molecule type" value="Genomic_DNA"/>
</dbReference>
<evidence type="ECO:0000256" key="5">
    <source>
        <dbReference type="ARBA" id="ARBA00022741"/>
    </source>
</evidence>
<dbReference type="FunCoup" id="B8DZJ4">
    <property type="interactions" value="265"/>
</dbReference>
<dbReference type="GO" id="GO:0005524">
    <property type="term" value="F:ATP binding"/>
    <property type="evidence" value="ECO:0007669"/>
    <property type="project" value="UniProtKB-KW"/>
</dbReference>
<dbReference type="FunFam" id="3.40.50.300:FF:000287">
    <property type="entry name" value="Multidrug ABC transporter ATP-binding protein"/>
    <property type="match status" value="1"/>
</dbReference>
<gene>
    <name evidence="13" type="ordered locus">Dtur_0642</name>
</gene>
<evidence type="ECO:0000256" key="8">
    <source>
        <dbReference type="ARBA" id="ARBA00023136"/>
    </source>
</evidence>
<dbReference type="PATRIC" id="fig|515635.4.peg.680"/>
<dbReference type="Pfam" id="PF00005">
    <property type="entry name" value="ABC_tran"/>
    <property type="match status" value="1"/>
</dbReference>
<evidence type="ECO:0000256" key="9">
    <source>
        <dbReference type="SAM" id="MobiDB-lite"/>
    </source>
</evidence>
<evidence type="ECO:0000256" key="3">
    <source>
        <dbReference type="ARBA" id="ARBA00022475"/>
    </source>
</evidence>
<reference evidence="14" key="1">
    <citation type="journal article" date="2016" name="Front. Microbiol.">
        <title>The complete genome sequence of hyperthermophile Dictyoglomus turgidum DSM 6724 reveals a specialized carbohydrate fermentor.</title>
        <authorList>
            <person name="Brumm P.J."/>
            <person name="Gowda K."/>
            <person name="Robb F.T."/>
            <person name="Mead D.A."/>
        </authorList>
    </citation>
    <scope>NUCLEOTIDE SEQUENCE [LARGE SCALE GENOMIC DNA]</scope>
    <source>
        <strain evidence="14">DSM 6724 / Z-1310</strain>
    </source>
</reference>
<feature type="transmembrane region" description="Helical" evidence="10">
    <location>
        <begin position="58"/>
        <end position="82"/>
    </location>
</feature>
<feature type="transmembrane region" description="Helical" evidence="10">
    <location>
        <begin position="290"/>
        <end position="308"/>
    </location>
</feature>
<dbReference type="Gene3D" id="1.20.1560.10">
    <property type="entry name" value="ABC transporter type 1, transmembrane domain"/>
    <property type="match status" value="1"/>
</dbReference>